<gene>
    <name evidence="1" type="ORF">ASUL_09349</name>
</gene>
<dbReference type="AlphaFoldDB" id="W7KJR2"/>
<comment type="caution">
    <text evidence="1">The sequence shown here is derived from an EMBL/GenBank/DDBJ whole genome shotgun (WGS) entry which is preliminary data.</text>
</comment>
<accession>W7KJR2</accession>
<dbReference type="Proteomes" id="UP000054284">
    <property type="component" value="Unassembled WGS sequence"/>
</dbReference>
<dbReference type="EMBL" id="ASRH01000020">
    <property type="protein sequence ID" value="EWG06483.1"/>
    <property type="molecule type" value="Genomic_DNA"/>
</dbReference>
<evidence type="ECO:0000313" key="1">
    <source>
        <dbReference type="EMBL" id="EWG06483.1"/>
    </source>
</evidence>
<organism evidence="1 2">
    <name type="scientific">Candidatus Aramenus sulfurataquae</name>
    <dbReference type="NCBI Taxonomy" id="1326980"/>
    <lineage>
        <taxon>Archaea</taxon>
        <taxon>Thermoproteota</taxon>
        <taxon>Thermoprotei</taxon>
        <taxon>Sulfolobales</taxon>
        <taxon>Sulfolobaceae</taxon>
        <taxon>Candidatus Aramenus</taxon>
    </lineage>
</organism>
<reference evidence="1 2" key="1">
    <citation type="journal article" date="2014" name="Genome Announc.">
        <title>Draft Genome Sequence of the Sulfolobales Archaeon AZ1, Obtained through Metagenomic Analysis of a Mexican Hot Spring.</title>
        <authorList>
            <person name="Servin-Garciduenas L.E."/>
            <person name="Martinez-Romero E."/>
        </authorList>
    </citation>
    <scope>NUCLEOTIDE SEQUENCE [LARGE SCALE GENOMIC DNA]</scope>
    <source>
        <strain evidence="1">AZ1-illumnia</strain>
    </source>
</reference>
<evidence type="ECO:0000313" key="2">
    <source>
        <dbReference type="Proteomes" id="UP000054284"/>
    </source>
</evidence>
<sequence>MQNKIEFLANEILVHTHFMVSGFDFPEDLLHEKRIWIKEEVDEMKVGITALGQHMASKTFQV</sequence>
<name>W7KJR2_9CREN</name>
<keyword evidence="2" id="KW-1185">Reference proteome</keyword>
<protein>
    <submittedName>
        <fullName evidence="1">Glycine cleavage H-protein</fullName>
    </submittedName>
</protein>
<proteinExistence type="predicted"/>